<proteinExistence type="predicted"/>
<dbReference type="InterPro" id="IPR050218">
    <property type="entry name" value="LptD"/>
</dbReference>
<evidence type="ECO:0000259" key="4">
    <source>
        <dbReference type="Pfam" id="PF13100"/>
    </source>
</evidence>
<dbReference type="EMBL" id="VDCS01000004">
    <property type="protein sequence ID" value="TNJ45701.1"/>
    <property type="molecule type" value="Genomic_DNA"/>
</dbReference>
<name>A0A5C4SNF1_9FLAO</name>
<reference evidence="5 6" key="1">
    <citation type="submission" date="2019-05" db="EMBL/GenBank/DDBJ databases">
        <title>Tamlana fucoidanivorans sp. nov., isolated from the surface of algae collected from Fujian province in China.</title>
        <authorList>
            <person name="Li J."/>
        </authorList>
    </citation>
    <scope>NUCLEOTIDE SEQUENCE [LARGE SCALE GENOMIC DNA]</scope>
    <source>
        <strain evidence="5 6">CW2-9</strain>
    </source>
</reference>
<dbReference type="InterPro" id="IPR005653">
    <property type="entry name" value="OstA-like_N"/>
</dbReference>
<dbReference type="GO" id="GO:1990351">
    <property type="term" value="C:transporter complex"/>
    <property type="evidence" value="ECO:0007669"/>
    <property type="project" value="TreeGrafter"/>
</dbReference>
<evidence type="ECO:0000256" key="2">
    <source>
        <dbReference type="SAM" id="MobiDB-lite"/>
    </source>
</evidence>
<feature type="compositionally biased region" description="Polar residues" evidence="2">
    <location>
        <begin position="586"/>
        <end position="603"/>
    </location>
</feature>
<evidence type="ECO:0000313" key="6">
    <source>
        <dbReference type="Proteomes" id="UP000308713"/>
    </source>
</evidence>
<feature type="region of interest" description="Disordered" evidence="2">
    <location>
        <begin position="559"/>
        <end position="603"/>
    </location>
</feature>
<feature type="signal peptide" evidence="3">
    <location>
        <begin position="1"/>
        <end position="21"/>
    </location>
</feature>
<feature type="domain" description="Organic solvent tolerance-like N-terminal" evidence="4">
    <location>
        <begin position="26"/>
        <end position="187"/>
    </location>
</feature>
<evidence type="ECO:0000313" key="5">
    <source>
        <dbReference type="EMBL" id="TNJ45701.1"/>
    </source>
</evidence>
<dbReference type="OrthoDB" id="9805931at2"/>
<organism evidence="5 6">
    <name type="scientific">Allotamlana fucoidanivorans</name>
    <dbReference type="NCBI Taxonomy" id="2583814"/>
    <lineage>
        <taxon>Bacteria</taxon>
        <taxon>Pseudomonadati</taxon>
        <taxon>Bacteroidota</taxon>
        <taxon>Flavobacteriia</taxon>
        <taxon>Flavobacteriales</taxon>
        <taxon>Flavobacteriaceae</taxon>
        <taxon>Allotamlana</taxon>
    </lineage>
</organism>
<comment type="caution">
    <text evidence="5">The sequence shown here is derived from an EMBL/GenBank/DDBJ whole genome shotgun (WGS) entry which is preliminary data.</text>
</comment>
<dbReference type="RefSeq" id="WP_139695344.1">
    <property type="nucleotide sequence ID" value="NZ_CP074074.1"/>
</dbReference>
<dbReference type="Pfam" id="PF13100">
    <property type="entry name" value="OstA_2"/>
    <property type="match status" value="1"/>
</dbReference>
<accession>A0A5C4SNF1</accession>
<sequence>MNKLKVLLILISLGFSVVTTAQETKKKKIQIEYAGKLTIDEENYPGAKVLTRDDKQQVHIEHNGSNVWCDKAIYYSQEDFIEAYGNVNVKQGDTINMTSKYIEYSGITQFAFASGDVVLKNTNSTILTDTLYFDRLKQQAYYRTGGTVIKDSSGTITSRIGRYYMEYAKFQFVNDVVLVNEDSRIESNYFDFYEDTGHAYLFGPSTITTETSKTYCEKGFYDTEKNFGYALKNAKINYDNRIIEGDSLYFDDKTKFASATNNIKVTDTINQSVIKGHYAEVYKAKDSLFITKRALAVTKQENDSIYIHADKIMVTGKEDHRIINAYYKAKIYKSDLSGKADSIHSNQRTGLTKLINIPRFSSGDKFSVKRKPILWNLENQMTGDTIHLISNNETERIDSLRVFENAFIISKDTISENGYNQISGLELIGLFNDENELRQVDITKNAESIFYARNELQELIGIDKAKSGSISILFADGDIEEYTRFNQVDGKLYPESKYPEKEKILKGFDWRDNERPKNVEDLFNDDEPFELHIIKGLDDYVPQEDFVDEDLMDRVKQADENANVNDNETSKASRNLPKKLKPPVIKNTTNGVPKVSPNTVSKE</sequence>
<evidence type="ECO:0000256" key="1">
    <source>
        <dbReference type="ARBA" id="ARBA00023237"/>
    </source>
</evidence>
<feature type="compositionally biased region" description="Polar residues" evidence="2">
    <location>
        <begin position="560"/>
        <end position="573"/>
    </location>
</feature>
<gene>
    <name evidence="5" type="ORF">FGF67_04785</name>
</gene>
<dbReference type="Gene3D" id="2.60.450.10">
    <property type="entry name" value="Lipopolysaccharide (LPS) transport protein A like domain"/>
    <property type="match status" value="1"/>
</dbReference>
<dbReference type="Proteomes" id="UP000308713">
    <property type="component" value="Unassembled WGS sequence"/>
</dbReference>
<evidence type="ECO:0000256" key="3">
    <source>
        <dbReference type="SAM" id="SignalP"/>
    </source>
</evidence>
<protein>
    <recommendedName>
        <fullName evidence="4">Organic solvent tolerance-like N-terminal domain-containing protein</fullName>
    </recommendedName>
</protein>
<dbReference type="PANTHER" id="PTHR30189">
    <property type="entry name" value="LPS-ASSEMBLY PROTEIN"/>
    <property type="match status" value="1"/>
</dbReference>
<feature type="chain" id="PRO_5022687736" description="Organic solvent tolerance-like N-terminal domain-containing protein" evidence="3">
    <location>
        <begin position="22"/>
        <end position="603"/>
    </location>
</feature>
<dbReference type="PANTHER" id="PTHR30189:SF1">
    <property type="entry name" value="LPS-ASSEMBLY PROTEIN LPTD"/>
    <property type="match status" value="1"/>
</dbReference>
<dbReference type="AlphaFoldDB" id="A0A5C4SNF1"/>
<dbReference type="GO" id="GO:0009279">
    <property type="term" value="C:cell outer membrane"/>
    <property type="evidence" value="ECO:0007669"/>
    <property type="project" value="TreeGrafter"/>
</dbReference>
<keyword evidence="6" id="KW-1185">Reference proteome</keyword>
<keyword evidence="1" id="KW-0998">Cell outer membrane</keyword>
<keyword evidence="3" id="KW-0732">Signal</keyword>
<keyword evidence="1" id="KW-0472">Membrane</keyword>